<dbReference type="Gene3D" id="1.10.287.110">
    <property type="entry name" value="DnaJ domain"/>
    <property type="match status" value="1"/>
</dbReference>
<comment type="caution">
    <text evidence="3">The sequence shown here is derived from an EMBL/GenBank/DDBJ whole genome shotgun (WGS) entry which is preliminary data.</text>
</comment>
<reference evidence="3 4" key="1">
    <citation type="journal article" date="2020" name="J. Phycol.">
        <title>Comparative genome analysis reveals Cyanidiococcus gen. nov., a new extremophilic red algal genus sister to Cyanidioschyzon (Cyanidioschyzonaceae, Rhodophyta).</title>
        <authorList>
            <person name="Liu S.-L."/>
            <person name="Chiang Y.-R."/>
            <person name="Yoon H.S."/>
            <person name="Fu H.-Y."/>
        </authorList>
    </citation>
    <scope>NUCLEOTIDE SEQUENCE [LARGE SCALE GENOMIC DNA]</scope>
    <source>
        <strain evidence="3 4">THAL066</strain>
    </source>
</reference>
<evidence type="ECO:0000313" key="3">
    <source>
        <dbReference type="EMBL" id="KAF6004691.1"/>
    </source>
</evidence>
<gene>
    <name evidence="3" type="ORF">F1559_005059</name>
</gene>
<dbReference type="AlphaFoldDB" id="A0A7J7IQR4"/>
<feature type="transmembrane region" description="Helical" evidence="1">
    <location>
        <begin position="117"/>
        <end position="136"/>
    </location>
</feature>
<dbReference type="PROSITE" id="PS50076">
    <property type="entry name" value="DNAJ_2"/>
    <property type="match status" value="1"/>
</dbReference>
<evidence type="ECO:0000259" key="2">
    <source>
        <dbReference type="PROSITE" id="PS50076"/>
    </source>
</evidence>
<name>A0A7J7IQR4_9RHOD</name>
<keyword evidence="1" id="KW-0812">Transmembrane</keyword>
<feature type="domain" description="J" evidence="2">
    <location>
        <begin position="24"/>
        <end position="86"/>
    </location>
</feature>
<keyword evidence="1" id="KW-0472">Membrane</keyword>
<sequence>MRIGWFQRHHYNTQGGAVPEQVRLHLLRLGLDGNVDWTQVRQRYRELARQSHPDVPGGNTQSFQSIQDSYNYLSVHYGRAKPNSLANARTASKTRMASAYNHSAYTEHVLRTNGSPGVFLIFPVLILVGLGSWVIIRNATLRSQRDDLRAGGTSRYVPENRPLVLVKRSRESLDAAHQARKQE</sequence>
<dbReference type="Pfam" id="PF00226">
    <property type="entry name" value="DnaJ"/>
    <property type="match status" value="1"/>
</dbReference>
<protein>
    <recommendedName>
        <fullName evidence="2">J domain-containing protein</fullName>
    </recommendedName>
</protein>
<dbReference type="SUPFAM" id="SSF46565">
    <property type="entry name" value="Chaperone J-domain"/>
    <property type="match status" value="1"/>
</dbReference>
<keyword evidence="4" id="KW-1185">Reference proteome</keyword>
<dbReference type="InterPro" id="IPR001623">
    <property type="entry name" value="DnaJ_domain"/>
</dbReference>
<dbReference type="Proteomes" id="UP000530660">
    <property type="component" value="Unassembled WGS sequence"/>
</dbReference>
<dbReference type="InterPro" id="IPR036869">
    <property type="entry name" value="J_dom_sf"/>
</dbReference>
<dbReference type="OrthoDB" id="10250354at2759"/>
<evidence type="ECO:0000313" key="4">
    <source>
        <dbReference type="Proteomes" id="UP000530660"/>
    </source>
</evidence>
<accession>A0A7J7IQR4</accession>
<organism evidence="3 4">
    <name type="scientific">Cyanidiococcus yangmingshanensis</name>
    <dbReference type="NCBI Taxonomy" id="2690220"/>
    <lineage>
        <taxon>Eukaryota</taxon>
        <taxon>Rhodophyta</taxon>
        <taxon>Bangiophyceae</taxon>
        <taxon>Cyanidiales</taxon>
        <taxon>Cyanidiaceae</taxon>
        <taxon>Cyanidiococcus</taxon>
    </lineage>
</organism>
<dbReference type="CDD" id="cd06257">
    <property type="entry name" value="DnaJ"/>
    <property type="match status" value="1"/>
</dbReference>
<keyword evidence="1" id="KW-1133">Transmembrane helix</keyword>
<evidence type="ECO:0000256" key="1">
    <source>
        <dbReference type="SAM" id="Phobius"/>
    </source>
</evidence>
<dbReference type="EMBL" id="VWRR01000003">
    <property type="protein sequence ID" value="KAF6004691.1"/>
    <property type="molecule type" value="Genomic_DNA"/>
</dbReference>
<proteinExistence type="predicted"/>